<dbReference type="PROSITE" id="PS51186">
    <property type="entry name" value="GNAT"/>
    <property type="match status" value="1"/>
</dbReference>
<organism evidence="4 5">
    <name type="scientific">Paraglaciecola mesophila</name>
    <dbReference type="NCBI Taxonomy" id="197222"/>
    <lineage>
        <taxon>Bacteria</taxon>
        <taxon>Pseudomonadati</taxon>
        <taxon>Pseudomonadota</taxon>
        <taxon>Gammaproteobacteria</taxon>
        <taxon>Alteromonadales</taxon>
        <taxon>Alteromonadaceae</taxon>
        <taxon>Paraglaciecola</taxon>
    </lineage>
</organism>
<dbReference type="Pfam" id="PF13673">
    <property type="entry name" value="Acetyltransf_10"/>
    <property type="match status" value="1"/>
</dbReference>
<dbReference type="SUPFAM" id="SSF55729">
    <property type="entry name" value="Acyl-CoA N-acyltransferases (Nat)"/>
    <property type="match status" value="1"/>
</dbReference>
<evidence type="ECO:0000256" key="2">
    <source>
        <dbReference type="ARBA" id="ARBA00023315"/>
    </source>
</evidence>
<dbReference type="InterPro" id="IPR000182">
    <property type="entry name" value="GNAT_dom"/>
</dbReference>
<evidence type="ECO:0000313" key="5">
    <source>
        <dbReference type="Proteomes" id="UP000464524"/>
    </source>
</evidence>
<reference evidence="4 5" key="1">
    <citation type="submission" date="2019-12" db="EMBL/GenBank/DDBJ databases">
        <title>Genome sequencing and assembly of endphytes of Porphyra tenera.</title>
        <authorList>
            <person name="Park J.M."/>
            <person name="Shin R."/>
            <person name="Jo S.H."/>
        </authorList>
    </citation>
    <scope>NUCLEOTIDE SEQUENCE [LARGE SCALE GENOMIC DNA]</scope>
    <source>
        <strain evidence="4 5">GPM4</strain>
    </source>
</reference>
<evidence type="ECO:0000256" key="1">
    <source>
        <dbReference type="ARBA" id="ARBA00022679"/>
    </source>
</evidence>
<keyword evidence="2 4" id="KW-0012">Acyltransferase</keyword>
<dbReference type="AlphaFoldDB" id="A0A857JG86"/>
<dbReference type="PANTHER" id="PTHR43800">
    <property type="entry name" value="PEPTIDYL-LYSINE N-ACETYLTRANSFERASE YJAB"/>
    <property type="match status" value="1"/>
</dbReference>
<dbReference type="InterPro" id="IPR016181">
    <property type="entry name" value="Acyl_CoA_acyltransferase"/>
</dbReference>
<dbReference type="EC" id="2.3.1.-" evidence="4"/>
<evidence type="ECO:0000259" key="3">
    <source>
        <dbReference type="PROSITE" id="PS51186"/>
    </source>
</evidence>
<name>A0A857JG86_9ALTE</name>
<dbReference type="CDD" id="cd04301">
    <property type="entry name" value="NAT_SF"/>
    <property type="match status" value="1"/>
</dbReference>
<keyword evidence="1 4" id="KW-0808">Transferase</keyword>
<feature type="domain" description="N-acetyltransferase" evidence="3">
    <location>
        <begin position="15"/>
        <end position="154"/>
    </location>
</feature>
<sequence>MVFKVNWVVHTVTQSDYSALIAIWEHAVRATHDFLPEEDITELKPLILQHYFDAVDLRCIKDSAGDIIGFCGVHAQNIEMLFVSPDDVNNGVGRALTEYAIAHQQATKVDVNEQNPKAQGFYQRIGFNVVGRSALDGQGKPYPLLHLSLGTFQR</sequence>
<dbReference type="GO" id="GO:0016747">
    <property type="term" value="F:acyltransferase activity, transferring groups other than amino-acyl groups"/>
    <property type="evidence" value="ECO:0007669"/>
    <property type="project" value="InterPro"/>
</dbReference>
<dbReference type="Gene3D" id="3.40.630.30">
    <property type="match status" value="1"/>
</dbReference>
<protein>
    <submittedName>
        <fullName evidence="4">Putative N-acetyltransferase YjaB</fullName>
        <ecNumber evidence="4">2.3.1.-</ecNumber>
    </submittedName>
</protein>
<dbReference type="PANTHER" id="PTHR43800:SF1">
    <property type="entry name" value="PEPTIDYL-LYSINE N-ACETYLTRANSFERASE YJAB"/>
    <property type="match status" value="1"/>
</dbReference>
<gene>
    <name evidence="4" type="ORF">FX988_01237</name>
</gene>
<dbReference type="KEGG" id="pmes:FX988_01237"/>
<dbReference type="Proteomes" id="UP000464524">
    <property type="component" value="Chromosome"/>
</dbReference>
<dbReference type="RefSeq" id="WP_160178805.1">
    <property type="nucleotide sequence ID" value="NZ_CP047656.1"/>
</dbReference>
<dbReference type="EMBL" id="CP047656">
    <property type="protein sequence ID" value="QHJ11015.1"/>
    <property type="molecule type" value="Genomic_DNA"/>
</dbReference>
<accession>A0A857JG86</accession>
<keyword evidence="5" id="KW-1185">Reference proteome</keyword>
<proteinExistence type="predicted"/>
<evidence type="ECO:0000313" key="4">
    <source>
        <dbReference type="EMBL" id="QHJ11015.1"/>
    </source>
</evidence>
<dbReference type="OrthoDB" id="9789605at2"/>